<name>A0A5J9TZH4_9POAL</name>
<protein>
    <submittedName>
        <fullName evidence="1">Uncharacterized protein</fullName>
    </submittedName>
</protein>
<dbReference type="Proteomes" id="UP000324897">
    <property type="component" value="Unassembled WGS sequence"/>
</dbReference>
<dbReference type="AlphaFoldDB" id="A0A5J9TZH4"/>
<evidence type="ECO:0000313" key="2">
    <source>
        <dbReference type="Proteomes" id="UP000324897"/>
    </source>
</evidence>
<sequence>MALAASTPAVRQLPLEFLLPFISFGTGSRWEQYQFGLLMLDSIGHDELTGDGFDQPVSRIPGESSVIARVQCNMDKMIAVHPKK</sequence>
<dbReference type="EMBL" id="RWGY01000030">
    <property type="protein sequence ID" value="TVU16783.1"/>
    <property type="molecule type" value="Genomic_DNA"/>
</dbReference>
<evidence type="ECO:0000313" key="1">
    <source>
        <dbReference type="EMBL" id="TVU16783.1"/>
    </source>
</evidence>
<dbReference type="Gramene" id="TVU16783">
    <property type="protein sequence ID" value="TVU16783"/>
    <property type="gene ID" value="EJB05_36938"/>
</dbReference>
<comment type="caution">
    <text evidence="1">The sequence shown here is derived from an EMBL/GenBank/DDBJ whole genome shotgun (WGS) entry which is preliminary data.</text>
</comment>
<accession>A0A5J9TZH4</accession>
<keyword evidence="2" id="KW-1185">Reference proteome</keyword>
<gene>
    <name evidence="1" type="ORF">EJB05_36938</name>
</gene>
<reference evidence="1 2" key="1">
    <citation type="journal article" date="2019" name="Sci. Rep.">
        <title>A high-quality genome of Eragrostis curvula grass provides insights into Poaceae evolution and supports new strategies to enhance forage quality.</title>
        <authorList>
            <person name="Carballo J."/>
            <person name="Santos B.A.C.M."/>
            <person name="Zappacosta D."/>
            <person name="Garbus I."/>
            <person name="Selva J.P."/>
            <person name="Gallo C.A."/>
            <person name="Diaz A."/>
            <person name="Albertini E."/>
            <person name="Caccamo M."/>
            <person name="Echenique V."/>
        </authorList>
    </citation>
    <scope>NUCLEOTIDE SEQUENCE [LARGE SCALE GENOMIC DNA]</scope>
    <source>
        <strain evidence="2">cv. Victoria</strain>
        <tissue evidence="1">Leaf</tissue>
    </source>
</reference>
<organism evidence="1 2">
    <name type="scientific">Eragrostis curvula</name>
    <name type="common">weeping love grass</name>
    <dbReference type="NCBI Taxonomy" id="38414"/>
    <lineage>
        <taxon>Eukaryota</taxon>
        <taxon>Viridiplantae</taxon>
        <taxon>Streptophyta</taxon>
        <taxon>Embryophyta</taxon>
        <taxon>Tracheophyta</taxon>
        <taxon>Spermatophyta</taxon>
        <taxon>Magnoliopsida</taxon>
        <taxon>Liliopsida</taxon>
        <taxon>Poales</taxon>
        <taxon>Poaceae</taxon>
        <taxon>PACMAD clade</taxon>
        <taxon>Chloridoideae</taxon>
        <taxon>Eragrostideae</taxon>
        <taxon>Eragrostidinae</taxon>
        <taxon>Eragrostis</taxon>
    </lineage>
</organism>
<proteinExistence type="predicted"/>